<gene>
    <name evidence="1" type="ORF">ACFP3V_09255</name>
</gene>
<dbReference type="Pfam" id="PF00702">
    <property type="entry name" value="Hydrolase"/>
    <property type="match status" value="1"/>
</dbReference>
<dbReference type="SFLD" id="SFLDG01129">
    <property type="entry name" value="C1.5:_HAD__Beta-PGM__Phosphata"/>
    <property type="match status" value="1"/>
</dbReference>
<sequence>MPTDALVTLSARAALFDMDNTLVNSGAAVERTWGRWAARHGLDVGHVMSVVHGRQGHESMALLLPDRPMAENLADNARMLAEETADTEGVVAIAGAAALLAAVADLPHALVTSADVALSTARMAAAGLRMPPLRITAEDVSASKPDPEGFLKAAEKLGVAPADCVVFEDSAAGVAAGLAAGMRVVGVGHAAAAHGPTVTVADLTAVTLTQNPDDSFTLTVTR</sequence>
<dbReference type="RefSeq" id="WP_380581796.1">
    <property type="nucleotide sequence ID" value="NZ_JBHSQJ010000032.1"/>
</dbReference>
<dbReference type="InterPro" id="IPR036412">
    <property type="entry name" value="HAD-like_sf"/>
</dbReference>
<dbReference type="Gene3D" id="1.10.150.240">
    <property type="entry name" value="Putative phosphatase, domain 2"/>
    <property type="match status" value="1"/>
</dbReference>
<evidence type="ECO:0000313" key="2">
    <source>
        <dbReference type="Proteomes" id="UP001596174"/>
    </source>
</evidence>
<dbReference type="PANTHER" id="PTHR43481:SF4">
    <property type="entry name" value="GLYCEROL-1-PHOSPHATE PHOSPHOHYDROLASE 1-RELATED"/>
    <property type="match status" value="1"/>
</dbReference>
<name>A0ABW1FZQ8_9ACTN</name>
<evidence type="ECO:0000313" key="1">
    <source>
        <dbReference type="EMBL" id="MFC5907407.1"/>
    </source>
</evidence>
<keyword evidence="2" id="KW-1185">Reference proteome</keyword>
<dbReference type="NCBIfam" id="TIGR01509">
    <property type="entry name" value="HAD-SF-IA-v3"/>
    <property type="match status" value="1"/>
</dbReference>
<proteinExistence type="predicted"/>
<dbReference type="Proteomes" id="UP001596174">
    <property type="component" value="Unassembled WGS sequence"/>
</dbReference>
<dbReference type="InterPro" id="IPR006439">
    <property type="entry name" value="HAD-SF_hydro_IA"/>
</dbReference>
<dbReference type="SUPFAM" id="SSF56784">
    <property type="entry name" value="HAD-like"/>
    <property type="match status" value="1"/>
</dbReference>
<reference evidence="2" key="1">
    <citation type="journal article" date="2019" name="Int. J. Syst. Evol. Microbiol.">
        <title>The Global Catalogue of Microorganisms (GCM) 10K type strain sequencing project: providing services to taxonomists for standard genome sequencing and annotation.</title>
        <authorList>
            <consortium name="The Broad Institute Genomics Platform"/>
            <consortium name="The Broad Institute Genome Sequencing Center for Infectious Disease"/>
            <person name="Wu L."/>
            <person name="Ma J."/>
        </authorList>
    </citation>
    <scope>NUCLEOTIDE SEQUENCE [LARGE SCALE GENOMIC DNA]</scope>
    <source>
        <strain evidence="2">JCM 4816</strain>
    </source>
</reference>
<keyword evidence="1" id="KW-0378">Hydrolase</keyword>
<dbReference type="InterPro" id="IPR023214">
    <property type="entry name" value="HAD_sf"/>
</dbReference>
<dbReference type="InterPro" id="IPR051806">
    <property type="entry name" value="HAD-like_SPP"/>
</dbReference>
<protein>
    <submittedName>
        <fullName evidence="1">HAD-IA family hydrolase</fullName>
    </submittedName>
</protein>
<dbReference type="Gene3D" id="3.40.50.1000">
    <property type="entry name" value="HAD superfamily/HAD-like"/>
    <property type="match status" value="1"/>
</dbReference>
<dbReference type="GO" id="GO:0016787">
    <property type="term" value="F:hydrolase activity"/>
    <property type="evidence" value="ECO:0007669"/>
    <property type="project" value="UniProtKB-KW"/>
</dbReference>
<dbReference type="SFLD" id="SFLDS00003">
    <property type="entry name" value="Haloacid_Dehalogenase"/>
    <property type="match status" value="1"/>
</dbReference>
<dbReference type="PANTHER" id="PTHR43481">
    <property type="entry name" value="FRUCTOSE-1-PHOSPHATE PHOSPHATASE"/>
    <property type="match status" value="1"/>
</dbReference>
<dbReference type="InterPro" id="IPR023198">
    <property type="entry name" value="PGP-like_dom2"/>
</dbReference>
<organism evidence="1 2">
    <name type="scientific">Streptacidiphilus monticola</name>
    <dbReference type="NCBI Taxonomy" id="2161674"/>
    <lineage>
        <taxon>Bacteria</taxon>
        <taxon>Bacillati</taxon>
        <taxon>Actinomycetota</taxon>
        <taxon>Actinomycetes</taxon>
        <taxon>Kitasatosporales</taxon>
        <taxon>Streptomycetaceae</taxon>
        <taxon>Streptacidiphilus</taxon>
    </lineage>
</organism>
<accession>A0ABW1FZQ8</accession>
<comment type="caution">
    <text evidence="1">The sequence shown here is derived from an EMBL/GenBank/DDBJ whole genome shotgun (WGS) entry which is preliminary data.</text>
</comment>
<dbReference type="EMBL" id="JBHSQJ010000032">
    <property type="protein sequence ID" value="MFC5907407.1"/>
    <property type="molecule type" value="Genomic_DNA"/>
</dbReference>